<sequence length="65" mass="7532">MNLKTEKELYSSFPQQPIDESSRSALGRNFDLHMCYGLSLVRRSIICYPVEESWGVIHHGVEFDD</sequence>
<dbReference type="RefSeq" id="XP_058308963.1">
    <property type="nucleotide sequence ID" value="XM_058452425.1"/>
</dbReference>
<accession>A0A9W9T040</accession>
<dbReference type="Proteomes" id="UP001150904">
    <property type="component" value="Unassembled WGS sequence"/>
</dbReference>
<dbReference type="AlphaFoldDB" id="A0A9W9T040"/>
<keyword evidence="2" id="KW-1185">Reference proteome</keyword>
<name>A0A9W9T040_9EURO</name>
<protein>
    <submittedName>
        <fullName evidence="1">Uncharacterized protein</fullName>
    </submittedName>
</protein>
<dbReference type="EMBL" id="JAPQKR010000012">
    <property type="protein sequence ID" value="KAJ5204484.1"/>
    <property type="molecule type" value="Genomic_DNA"/>
</dbReference>
<evidence type="ECO:0000313" key="1">
    <source>
        <dbReference type="EMBL" id="KAJ5204484.1"/>
    </source>
</evidence>
<reference evidence="1" key="1">
    <citation type="submission" date="2022-12" db="EMBL/GenBank/DDBJ databases">
        <authorList>
            <person name="Petersen C."/>
        </authorList>
    </citation>
    <scope>NUCLEOTIDE SEQUENCE</scope>
    <source>
        <strain evidence="1">IBT 15544</strain>
    </source>
</reference>
<gene>
    <name evidence="1" type="ORF">N7498_005363</name>
</gene>
<evidence type="ECO:0000313" key="2">
    <source>
        <dbReference type="Proteomes" id="UP001150904"/>
    </source>
</evidence>
<dbReference type="GeneID" id="83179726"/>
<organism evidence="1 2">
    <name type="scientific">Penicillium cinerascens</name>
    <dbReference type="NCBI Taxonomy" id="70096"/>
    <lineage>
        <taxon>Eukaryota</taxon>
        <taxon>Fungi</taxon>
        <taxon>Dikarya</taxon>
        <taxon>Ascomycota</taxon>
        <taxon>Pezizomycotina</taxon>
        <taxon>Eurotiomycetes</taxon>
        <taxon>Eurotiomycetidae</taxon>
        <taxon>Eurotiales</taxon>
        <taxon>Aspergillaceae</taxon>
        <taxon>Penicillium</taxon>
    </lineage>
</organism>
<comment type="caution">
    <text evidence="1">The sequence shown here is derived from an EMBL/GenBank/DDBJ whole genome shotgun (WGS) entry which is preliminary data.</text>
</comment>
<proteinExistence type="predicted"/>
<reference evidence="1" key="2">
    <citation type="journal article" date="2023" name="IMA Fungus">
        <title>Comparative genomic study of the Penicillium genus elucidates a diverse pangenome and 15 lateral gene transfer events.</title>
        <authorList>
            <person name="Petersen C."/>
            <person name="Sorensen T."/>
            <person name="Nielsen M.R."/>
            <person name="Sondergaard T.E."/>
            <person name="Sorensen J.L."/>
            <person name="Fitzpatrick D.A."/>
            <person name="Frisvad J.C."/>
            <person name="Nielsen K.L."/>
        </authorList>
    </citation>
    <scope>NUCLEOTIDE SEQUENCE</scope>
    <source>
        <strain evidence="1">IBT 15544</strain>
    </source>
</reference>